<evidence type="ECO:0000313" key="3">
    <source>
        <dbReference type="EMBL" id="MDX5955629.1"/>
    </source>
</evidence>
<dbReference type="Pfam" id="PF13561">
    <property type="entry name" value="adh_short_C2"/>
    <property type="match status" value="1"/>
</dbReference>
<gene>
    <name evidence="4" type="ORF">D3868_25180</name>
    <name evidence="3" type="ORF">SIM66_31145</name>
</gene>
<keyword evidence="4" id="KW-0614">Plasmid</keyword>
<dbReference type="FunFam" id="3.40.50.720:FF:000084">
    <property type="entry name" value="Short-chain dehydrogenase reductase"/>
    <property type="match status" value="1"/>
</dbReference>
<name>A0A0P0FEZ7_AZOBR</name>
<dbReference type="Proteomes" id="UP001277471">
    <property type="component" value="Unassembled WGS sequence"/>
</dbReference>
<dbReference type="GO" id="GO:0016491">
    <property type="term" value="F:oxidoreductase activity"/>
    <property type="evidence" value="ECO:0007669"/>
    <property type="project" value="UniProtKB-KW"/>
</dbReference>
<sequence>MFDDLKGKRVLITGSTQGIGLAAVEAFARAGAKVAMNGRRVPADLEATLARLNGLGGEVVFLQADVSDSAACGTLVEAFVERFGGIDVLINNAGGLVARKPLPEIDDAFFDAVTDLNSRSALMVTKHALPHLKAAAAQNGTTSSVISVGSVAGYTGGGPGAGLYGAAKAWLHNIQKNWVAFHTKDGIRFNMVSPGTFDTAFHADKDEDTKARIGSGFPMGRFGRPEECAPTFLFFASHACSGYITGQVLDVNGGQYMP</sequence>
<dbReference type="RefSeq" id="WP_035679527.1">
    <property type="nucleotide sequence ID" value="NZ_CP012916.1"/>
</dbReference>
<organism evidence="4 5">
    <name type="scientific">Azospirillum brasilense</name>
    <dbReference type="NCBI Taxonomy" id="192"/>
    <lineage>
        <taxon>Bacteria</taxon>
        <taxon>Pseudomonadati</taxon>
        <taxon>Pseudomonadota</taxon>
        <taxon>Alphaproteobacteria</taxon>
        <taxon>Rhodospirillales</taxon>
        <taxon>Azospirillaceae</taxon>
        <taxon>Azospirillum</taxon>
    </lineage>
</organism>
<dbReference type="InterPro" id="IPR002347">
    <property type="entry name" value="SDR_fam"/>
</dbReference>
<dbReference type="PANTHER" id="PTHR24321:SF14">
    <property type="entry name" value="SHORT-CHAIN TYPE DEHYDROGENASE_REDUCTASE BLR2146-RELATED"/>
    <property type="match status" value="1"/>
</dbReference>
<dbReference type="EMBL" id="CP032341">
    <property type="protein sequence ID" value="QCO12306.1"/>
    <property type="molecule type" value="Genomic_DNA"/>
</dbReference>
<reference evidence="4 5" key="1">
    <citation type="submission" date="2018-09" db="EMBL/GenBank/DDBJ databases">
        <title>Whole genome based analysis of evolution and adaptive divergence in Indian and Brazilian strains of Azospirillum brasilense.</title>
        <authorList>
            <person name="Singh C."/>
            <person name="Tripathi A.K."/>
        </authorList>
    </citation>
    <scope>NUCLEOTIDE SEQUENCE [LARGE SCALE GENOMIC DNA]</scope>
    <source>
        <strain evidence="4 5">MTCC4038</strain>
        <plasmid evidence="4 5">p2</plasmid>
    </source>
</reference>
<evidence type="ECO:0000313" key="5">
    <source>
        <dbReference type="Proteomes" id="UP000298774"/>
    </source>
</evidence>
<dbReference type="Proteomes" id="UP000298774">
    <property type="component" value="Plasmid p2"/>
</dbReference>
<dbReference type="GeneID" id="56448956"/>
<dbReference type="SUPFAM" id="SSF51735">
    <property type="entry name" value="NAD(P)-binding Rossmann-fold domains"/>
    <property type="match status" value="1"/>
</dbReference>
<protein>
    <submittedName>
        <fullName evidence="3">SDR family NAD(P)-dependent oxidoreductase</fullName>
    </submittedName>
    <submittedName>
        <fullName evidence="4">SDR family oxidoreductase</fullName>
    </submittedName>
</protein>
<comment type="similarity">
    <text evidence="1">Belongs to the short-chain dehydrogenases/reductases (SDR) family.</text>
</comment>
<keyword evidence="6" id="KW-1185">Reference proteome</keyword>
<dbReference type="InterPro" id="IPR036291">
    <property type="entry name" value="NAD(P)-bd_dom_sf"/>
</dbReference>
<dbReference type="AlphaFoldDB" id="A0A0P0FEZ7"/>
<dbReference type="EMBL" id="JAWXYC010000005">
    <property type="protein sequence ID" value="MDX5955629.1"/>
    <property type="molecule type" value="Genomic_DNA"/>
</dbReference>
<geneLocation type="plasmid" evidence="4 5">
    <name>p2</name>
</geneLocation>
<evidence type="ECO:0000256" key="1">
    <source>
        <dbReference type="ARBA" id="ARBA00006484"/>
    </source>
</evidence>
<evidence type="ECO:0000313" key="4">
    <source>
        <dbReference type="EMBL" id="QCO12306.1"/>
    </source>
</evidence>
<dbReference type="KEGG" id="abf:AMK58_22760"/>
<evidence type="ECO:0000313" key="6">
    <source>
        <dbReference type="Proteomes" id="UP001277471"/>
    </source>
</evidence>
<dbReference type="CDD" id="cd05233">
    <property type="entry name" value="SDR_c"/>
    <property type="match status" value="1"/>
</dbReference>
<keyword evidence="2" id="KW-0560">Oxidoreductase</keyword>
<dbReference type="Gene3D" id="3.40.50.720">
    <property type="entry name" value="NAD(P)-binding Rossmann-like Domain"/>
    <property type="match status" value="1"/>
</dbReference>
<evidence type="ECO:0000256" key="2">
    <source>
        <dbReference type="ARBA" id="ARBA00023002"/>
    </source>
</evidence>
<dbReference type="PANTHER" id="PTHR24321">
    <property type="entry name" value="DEHYDROGENASES, SHORT CHAIN"/>
    <property type="match status" value="1"/>
</dbReference>
<dbReference type="PRINTS" id="PR00081">
    <property type="entry name" value="GDHRDH"/>
</dbReference>
<accession>A0A0P0FEZ7</accession>
<proteinExistence type="inferred from homology"/>
<reference evidence="3 6" key="2">
    <citation type="submission" date="2023-11" db="EMBL/GenBank/DDBJ databases">
        <title>MicrobeMod: A computational toolkit for identifying prokaryotic methylation and restriction-modification with nanopore sequencing.</title>
        <authorList>
            <person name="Crits-Christoph A."/>
            <person name="Kang S.C."/>
            <person name="Lee H."/>
            <person name="Ostrov N."/>
        </authorList>
    </citation>
    <scope>NUCLEOTIDE SEQUENCE [LARGE SCALE GENOMIC DNA]</scope>
    <source>
        <strain evidence="3 6">ATCC 29145</strain>
    </source>
</reference>